<dbReference type="InterPro" id="IPR012337">
    <property type="entry name" value="RNaseH-like_sf"/>
</dbReference>
<dbReference type="PANTHER" id="PTHR46481:SF10">
    <property type="entry name" value="ZINC FINGER BED DOMAIN-CONTAINING PROTEIN 39"/>
    <property type="match status" value="1"/>
</dbReference>
<keyword evidence="5" id="KW-0539">Nucleus</keyword>
<keyword evidence="4" id="KW-0862">Zinc</keyword>
<evidence type="ECO:0000313" key="10">
    <source>
        <dbReference type="Proteomes" id="UP000663860"/>
    </source>
</evidence>
<evidence type="ECO:0000256" key="5">
    <source>
        <dbReference type="ARBA" id="ARBA00023242"/>
    </source>
</evidence>
<dbReference type="Proteomes" id="UP000663860">
    <property type="component" value="Unassembled WGS sequence"/>
</dbReference>
<dbReference type="EMBL" id="CAJNOG010000234">
    <property type="protein sequence ID" value="CAF1101893.1"/>
    <property type="molecule type" value="Genomic_DNA"/>
</dbReference>
<evidence type="ECO:0000313" key="9">
    <source>
        <dbReference type="EMBL" id="CAF4175470.1"/>
    </source>
</evidence>
<dbReference type="SUPFAM" id="SSF53098">
    <property type="entry name" value="Ribonuclease H-like"/>
    <property type="match status" value="1"/>
</dbReference>
<dbReference type="EMBL" id="CAJOAZ010000485">
    <property type="protein sequence ID" value="CAF3660105.1"/>
    <property type="molecule type" value="Genomic_DNA"/>
</dbReference>
<protein>
    <submittedName>
        <fullName evidence="6">Uncharacterized protein</fullName>
    </submittedName>
</protein>
<dbReference type="Proteomes" id="UP000663845">
    <property type="component" value="Unassembled WGS sequence"/>
</dbReference>
<dbReference type="Proteomes" id="UP000663844">
    <property type="component" value="Unassembled WGS sequence"/>
</dbReference>
<evidence type="ECO:0000256" key="4">
    <source>
        <dbReference type="ARBA" id="ARBA00022833"/>
    </source>
</evidence>
<sequence length="136" mass="15883">MHFVIFLKECNIKWDPISVKRLKHDVIDSFVEKMNKTIYEASTIVGWSNRKYRSFLGITGHFIDNKMEPQSYLIDFVHLKSPHTSENIHQITECVLDRFNIKDKLYKIVTDTASNRIKAYKFGLSLNGDETGLDKN</sequence>
<keyword evidence="3" id="KW-0863">Zinc-finger</keyword>
<comment type="subcellular location">
    <subcellularLocation>
        <location evidence="1">Nucleus</location>
    </subcellularLocation>
</comment>
<dbReference type="EMBL" id="CAJOBB010006990">
    <property type="protein sequence ID" value="CAF4175470.1"/>
    <property type="molecule type" value="Genomic_DNA"/>
</dbReference>
<keyword evidence="2" id="KW-0479">Metal-binding</keyword>
<evidence type="ECO:0000313" key="7">
    <source>
        <dbReference type="EMBL" id="CAF1101893.1"/>
    </source>
</evidence>
<dbReference type="PANTHER" id="PTHR46481">
    <property type="entry name" value="ZINC FINGER BED DOMAIN-CONTAINING PROTEIN 4"/>
    <property type="match status" value="1"/>
</dbReference>
<evidence type="ECO:0000256" key="1">
    <source>
        <dbReference type="ARBA" id="ARBA00004123"/>
    </source>
</evidence>
<accession>A0A813M483</accession>
<organism evidence="6 10">
    <name type="scientific">Adineta steineri</name>
    <dbReference type="NCBI Taxonomy" id="433720"/>
    <lineage>
        <taxon>Eukaryota</taxon>
        <taxon>Metazoa</taxon>
        <taxon>Spiralia</taxon>
        <taxon>Gnathifera</taxon>
        <taxon>Rotifera</taxon>
        <taxon>Eurotatoria</taxon>
        <taxon>Bdelloidea</taxon>
        <taxon>Adinetida</taxon>
        <taxon>Adinetidae</taxon>
        <taxon>Adineta</taxon>
    </lineage>
</organism>
<evidence type="ECO:0000313" key="8">
    <source>
        <dbReference type="EMBL" id="CAF3660105.1"/>
    </source>
</evidence>
<dbReference type="GO" id="GO:0005634">
    <property type="term" value="C:nucleus"/>
    <property type="evidence" value="ECO:0007669"/>
    <property type="project" value="UniProtKB-SubCell"/>
</dbReference>
<dbReference type="InterPro" id="IPR052035">
    <property type="entry name" value="ZnF_BED_domain_contain"/>
</dbReference>
<dbReference type="EMBL" id="CAJNOE010000001">
    <property type="protein sequence ID" value="CAF0711703.1"/>
    <property type="molecule type" value="Genomic_DNA"/>
</dbReference>
<proteinExistence type="predicted"/>
<comment type="caution">
    <text evidence="6">The sequence shown here is derived from an EMBL/GenBank/DDBJ whole genome shotgun (WGS) entry which is preliminary data.</text>
</comment>
<evidence type="ECO:0000256" key="3">
    <source>
        <dbReference type="ARBA" id="ARBA00022771"/>
    </source>
</evidence>
<gene>
    <name evidence="6" type="ORF">IZO911_LOCUS5</name>
    <name evidence="7" type="ORF">JYZ213_LOCUS21430</name>
    <name evidence="9" type="ORF">KXQ929_LOCUS38641</name>
    <name evidence="8" type="ORF">OXD698_LOCUS9542</name>
</gene>
<name>A0A813M483_9BILA</name>
<dbReference type="GO" id="GO:0008270">
    <property type="term" value="F:zinc ion binding"/>
    <property type="evidence" value="ECO:0007669"/>
    <property type="project" value="UniProtKB-KW"/>
</dbReference>
<evidence type="ECO:0000256" key="2">
    <source>
        <dbReference type="ARBA" id="ARBA00022723"/>
    </source>
</evidence>
<evidence type="ECO:0000313" key="6">
    <source>
        <dbReference type="EMBL" id="CAF0711703.1"/>
    </source>
</evidence>
<dbReference type="Proteomes" id="UP000663868">
    <property type="component" value="Unassembled WGS sequence"/>
</dbReference>
<reference evidence="6" key="1">
    <citation type="submission" date="2021-02" db="EMBL/GenBank/DDBJ databases">
        <authorList>
            <person name="Nowell W R."/>
        </authorList>
    </citation>
    <scope>NUCLEOTIDE SEQUENCE</scope>
</reference>
<dbReference type="AlphaFoldDB" id="A0A813M483"/>